<sequence>MSEADPSKHLEPPSKTTELEDPGAQDNGSFPTHRPLSLTNPRRLTESLSLFIASSSDEDHFSDASEGQDPPQNKPPSPATPLLVERVDDSTLHGELPGTTAYEKREQDAVPDEIEVIPEGSQSRSQFQAGLPDRPLTPGGKPIPYTMVEKVDPDQPSYGDVPGTEAYNKRQADAVPDSVMKASDSESQPVLPSLDDASADSNSASQSIPETRISRVDTDPSQEEDVPSRPRAHQRSPSDATPDVVETIYDAPLSPKLETPQEIISRGSAFEEEVAPENEQNAGDDFDEFVEEQDDDFGDFDDGFQDPSPEVESAQQPPALPSVPALVDFDVFKTTSDLISALQGTLDNLLPNSQDLDSLPPVEPIPDSSAIFSTERSLSLWSQLVAPPPLQPQNWVKSRIRRLFLVSLGVPAPAQSHPAARAAKRPTKAAPQPPSGPATTGPAPTRSKGRRGAAQPPELDLSAVRRLCATTDAALSGLTDDELKSHVHELEAVTRRASELLEYWLKKRDGLVGEKEAFEGVIENLVSHVRRVRK</sequence>
<accession>A0A9W9NYZ2</accession>
<dbReference type="AlphaFoldDB" id="A0A9W9NYZ2"/>
<gene>
    <name evidence="2" type="ORF">N7468_005152</name>
</gene>
<dbReference type="InterPro" id="IPR031355">
    <property type="entry name" value="YBL010C/LAA2-like"/>
</dbReference>
<feature type="compositionally biased region" description="Acidic residues" evidence="1">
    <location>
        <begin position="270"/>
        <end position="304"/>
    </location>
</feature>
<name>A0A9W9NYZ2_9EURO</name>
<dbReference type="Proteomes" id="UP001150941">
    <property type="component" value="Unassembled WGS sequence"/>
</dbReference>
<feature type="region of interest" description="Disordered" evidence="1">
    <location>
        <begin position="415"/>
        <end position="460"/>
    </location>
</feature>
<feature type="compositionally biased region" description="Low complexity" evidence="1">
    <location>
        <begin position="193"/>
        <end position="207"/>
    </location>
</feature>
<comment type="caution">
    <text evidence="2">The sequence shown here is derived from an EMBL/GenBank/DDBJ whole genome shotgun (WGS) entry which is preliminary data.</text>
</comment>
<protein>
    <submittedName>
        <fullName evidence="2">Uncharacterized protein</fullName>
    </submittedName>
</protein>
<feature type="region of interest" description="Disordered" evidence="1">
    <location>
        <begin position="1"/>
        <end position="320"/>
    </location>
</feature>
<evidence type="ECO:0000313" key="2">
    <source>
        <dbReference type="EMBL" id="KAJ5232196.1"/>
    </source>
</evidence>
<feature type="compositionally biased region" description="Polar residues" evidence="1">
    <location>
        <begin position="37"/>
        <end position="55"/>
    </location>
</feature>
<organism evidence="2 3">
    <name type="scientific">Penicillium chermesinum</name>
    <dbReference type="NCBI Taxonomy" id="63820"/>
    <lineage>
        <taxon>Eukaryota</taxon>
        <taxon>Fungi</taxon>
        <taxon>Dikarya</taxon>
        <taxon>Ascomycota</taxon>
        <taxon>Pezizomycotina</taxon>
        <taxon>Eurotiomycetes</taxon>
        <taxon>Eurotiomycetidae</taxon>
        <taxon>Eurotiales</taxon>
        <taxon>Aspergillaceae</taxon>
        <taxon>Penicillium</taxon>
    </lineage>
</organism>
<dbReference type="OrthoDB" id="5378975at2759"/>
<evidence type="ECO:0000313" key="3">
    <source>
        <dbReference type="Proteomes" id="UP001150941"/>
    </source>
</evidence>
<dbReference type="RefSeq" id="XP_058330189.1">
    <property type="nucleotide sequence ID" value="XM_058474449.1"/>
</dbReference>
<dbReference type="PANTHER" id="PTHR38698">
    <property type="entry name" value="EXPRESSED PROTEIN"/>
    <property type="match status" value="1"/>
</dbReference>
<feature type="compositionally biased region" description="Basic and acidic residues" evidence="1">
    <location>
        <begin position="1"/>
        <end position="12"/>
    </location>
</feature>
<dbReference type="EMBL" id="JAPQKS010000004">
    <property type="protein sequence ID" value="KAJ5232196.1"/>
    <property type="molecule type" value="Genomic_DNA"/>
</dbReference>
<reference evidence="2" key="2">
    <citation type="journal article" date="2023" name="IMA Fungus">
        <title>Comparative genomic study of the Penicillium genus elucidates a diverse pangenome and 15 lateral gene transfer events.</title>
        <authorList>
            <person name="Petersen C."/>
            <person name="Sorensen T."/>
            <person name="Nielsen M.R."/>
            <person name="Sondergaard T.E."/>
            <person name="Sorensen J.L."/>
            <person name="Fitzpatrick D.A."/>
            <person name="Frisvad J.C."/>
            <person name="Nielsen K.L."/>
        </authorList>
    </citation>
    <scope>NUCLEOTIDE SEQUENCE</scope>
    <source>
        <strain evidence="2">IBT 19713</strain>
    </source>
</reference>
<dbReference type="GeneID" id="83201752"/>
<dbReference type="Pfam" id="PF17104">
    <property type="entry name" value="YBL010C_LAA2"/>
    <property type="match status" value="2"/>
</dbReference>
<evidence type="ECO:0000256" key="1">
    <source>
        <dbReference type="SAM" id="MobiDB-lite"/>
    </source>
</evidence>
<proteinExistence type="predicted"/>
<reference evidence="2" key="1">
    <citation type="submission" date="2022-11" db="EMBL/GenBank/DDBJ databases">
        <authorList>
            <person name="Petersen C."/>
        </authorList>
    </citation>
    <scope>NUCLEOTIDE SEQUENCE</scope>
    <source>
        <strain evidence="2">IBT 19713</strain>
    </source>
</reference>
<keyword evidence="3" id="KW-1185">Reference proteome</keyword>
<dbReference type="PANTHER" id="PTHR38698:SF1">
    <property type="entry name" value="FUNGAL PROTEIN"/>
    <property type="match status" value="1"/>
</dbReference>